<dbReference type="RefSeq" id="WP_318101684.1">
    <property type="nucleotide sequence ID" value="NZ_CP137573.1"/>
</dbReference>
<dbReference type="Pfam" id="PF02585">
    <property type="entry name" value="PIG-L"/>
    <property type="match status" value="1"/>
</dbReference>
<name>A0ABZ0LNX8_9ACTN</name>
<proteinExistence type="predicted"/>
<reference evidence="2 3" key="1">
    <citation type="submission" date="2023-10" db="EMBL/GenBank/DDBJ databases">
        <title>The genome sequence of Streptomyces sp. HUAS YS2.</title>
        <authorList>
            <person name="Mo P."/>
        </authorList>
    </citation>
    <scope>NUCLEOTIDE SEQUENCE [LARGE SCALE GENOMIC DNA]</scope>
    <source>
        <strain evidence="2 3">HUAS YS2</strain>
    </source>
</reference>
<dbReference type="Gene3D" id="3.40.50.10320">
    <property type="entry name" value="LmbE-like"/>
    <property type="match status" value="1"/>
</dbReference>
<protein>
    <submittedName>
        <fullName evidence="2">PIG-L family deacetylase</fullName>
    </submittedName>
</protein>
<gene>
    <name evidence="2" type="ORF">R2D22_05815</name>
</gene>
<sequence length="267" mass="29722">MATDRLTAEIEARTRLVVLSPHLDDAVLSCGALLARLRPRTPVTVATLFTHSGPPPHTLSARRYLRQTRASDAERLYASRRDEDRAVLDRLGVSWQHAGLPDGLFRRRQRQGAGRRALARGVPELDHVYPTYRLHLSAGRISDQDAGTVRQVADVLSELTAPGHALVLAPLAVGGHVDHLLVRTVAERSRQRVVYYSDFPYNQEYDVDPAFTRRHALVRCDWESGLDDKAELIRGYRSQADALFPRGSIPRAPEVYLLPDESAGATP</sequence>
<evidence type="ECO:0000313" key="3">
    <source>
        <dbReference type="Proteomes" id="UP001301731"/>
    </source>
</evidence>
<organism evidence="2 3">
    <name type="scientific">Streptomyces solicathayae</name>
    <dbReference type="NCBI Taxonomy" id="3081768"/>
    <lineage>
        <taxon>Bacteria</taxon>
        <taxon>Bacillati</taxon>
        <taxon>Actinomycetota</taxon>
        <taxon>Actinomycetes</taxon>
        <taxon>Kitasatosporales</taxon>
        <taxon>Streptomycetaceae</taxon>
        <taxon>Streptomyces</taxon>
    </lineage>
</organism>
<keyword evidence="3" id="KW-1185">Reference proteome</keyword>
<dbReference type="EMBL" id="CP137573">
    <property type="protein sequence ID" value="WOX20931.1"/>
    <property type="molecule type" value="Genomic_DNA"/>
</dbReference>
<dbReference type="SUPFAM" id="SSF102588">
    <property type="entry name" value="LmbE-like"/>
    <property type="match status" value="1"/>
</dbReference>
<evidence type="ECO:0000313" key="2">
    <source>
        <dbReference type="EMBL" id="WOX20931.1"/>
    </source>
</evidence>
<accession>A0ABZ0LNX8</accession>
<dbReference type="InterPro" id="IPR003737">
    <property type="entry name" value="GlcNAc_PI_deacetylase-related"/>
</dbReference>
<keyword evidence="1" id="KW-0862">Zinc</keyword>
<dbReference type="InterPro" id="IPR024078">
    <property type="entry name" value="LmbE-like_dom_sf"/>
</dbReference>
<evidence type="ECO:0000256" key="1">
    <source>
        <dbReference type="ARBA" id="ARBA00022833"/>
    </source>
</evidence>
<dbReference type="Proteomes" id="UP001301731">
    <property type="component" value="Chromosome"/>
</dbReference>